<dbReference type="Gene3D" id="3.40.50.20">
    <property type="match status" value="1"/>
</dbReference>
<keyword evidence="3 4" id="KW-0067">ATP-binding</keyword>
<name>Q0YTS6_9CHLB</name>
<evidence type="ECO:0000259" key="5">
    <source>
        <dbReference type="PROSITE" id="PS50975"/>
    </source>
</evidence>
<dbReference type="InterPro" id="IPR052032">
    <property type="entry name" value="ATP-dep_AA_Ligase"/>
</dbReference>
<dbReference type="Gene3D" id="3.30.470.20">
    <property type="entry name" value="ATP-grasp fold, B domain"/>
    <property type="match status" value="1"/>
</dbReference>
<proteinExistence type="predicted"/>
<comment type="caution">
    <text evidence="6">The sequence shown here is derived from an EMBL/GenBank/DDBJ whole genome shotgun (WGS) entry which is preliminary data.</text>
</comment>
<keyword evidence="7" id="KW-1185">Reference proteome</keyword>
<gene>
    <name evidence="6" type="ORF">CferDRAFT_1832</name>
</gene>
<keyword evidence="2 4" id="KW-0547">Nucleotide-binding</keyword>
<dbReference type="GO" id="GO:0016874">
    <property type="term" value="F:ligase activity"/>
    <property type="evidence" value="ECO:0007669"/>
    <property type="project" value="UniProtKB-KW"/>
</dbReference>
<dbReference type="EMBL" id="AASE01000002">
    <property type="protein sequence ID" value="EAT59825.1"/>
    <property type="molecule type" value="Genomic_DNA"/>
</dbReference>
<evidence type="ECO:0000256" key="1">
    <source>
        <dbReference type="ARBA" id="ARBA00022598"/>
    </source>
</evidence>
<dbReference type="Proteomes" id="UP000004162">
    <property type="component" value="Unassembled WGS sequence"/>
</dbReference>
<dbReference type="OrthoDB" id="9803907at2"/>
<reference evidence="6 7" key="2">
    <citation type="submission" date="2006-07" db="EMBL/GenBank/DDBJ databases">
        <title>Sequencing of the draft genome and assembly of Chlorobium ferroxidans DSM 13031.</title>
        <authorList>
            <consortium name="US DOE Joint Genome Institute (JGI-PGF)"/>
            <person name="Copeland A."/>
            <person name="Lucas S."/>
            <person name="Lapidus A."/>
            <person name="Barry K."/>
            <person name="Glavina del Rio T."/>
            <person name="Dalin E."/>
            <person name="Tice H."/>
            <person name="Bruce D."/>
            <person name="Pitluck S."/>
            <person name="Richardson P."/>
        </authorList>
    </citation>
    <scope>NUCLEOTIDE SEQUENCE [LARGE SCALE GENOMIC DNA]</scope>
    <source>
        <strain evidence="6 7">DSM 13031</strain>
    </source>
</reference>
<sequence>MALHSKVLFVGAGPSQMPAIKHARTLGYIPYAVDADPCAVGFEHAEGFAVGDIRDSEFILACAGRFSVNAIVAVATDVPVPAVARACVSCGFSSISVEAADVSVNKWLQRQRMKEAGLSVPAFMPFRFPDEAARHAAEIGFPVVIKPIDSAGSRGVRFVRSAEEVMQAATEALDASRSKIGLVEEYVEGLEVSVEGFVVNGKFSGICISEKSRTNPPYLLDMAVHFPDSLSTEEQRAIHSAAAKAVSACGLNNCPVHMELLRAERGPVVVELAARGAGFRVFTDILPHVTGIDTVGTQLRLALGEPADIIPLPHLRGAVIIFISPVAGRLKAVKGLDQARLVAGVQDAEVYVKPGSVMGELRCGADRAGHLIVFGENRHEAESRAELALSFIKLEME</sequence>
<evidence type="ECO:0000256" key="3">
    <source>
        <dbReference type="ARBA" id="ARBA00022840"/>
    </source>
</evidence>
<dbReference type="Pfam" id="PF18603">
    <property type="entry name" value="LAL_C2"/>
    <property type="match status" value="1"/>
</dbReference>
<dbReference type="Gene3D" id="3.30.1490.20">
    <property type="entry name" value="ATP-grasp fold, A domain"/>
    <property type="match status" value="1"/>
</dbReference>
<reference evidence="6 7" key="1">
    <citation type="submission" date="2006-07" db="EMBL/GenBank/DDBJ databases">
        <title>Annotation of the draft genome assembly of Chlorobium ferroxidans DSM 13031.</title>
        <authorList>
            <consortium name="US DOE Joint Genome Institute (JGI-ORNL)"/>
            <person name="Larimer F."/>
            <person name="Land M."/>
            <person name="Hauser L."/>
        </authorList>
    </citation>
    <scope>NUCLEOTIDE SEQUENCE [LARGE SCALE GENOMIC DNA]</scope>
    <source>
        <strain evidence="6 7">DSM 13031</strain>
    </source>
</reference>
<dbReference type="PROSITE" id="PS50975">
    <property type="entry name" value="ATP_GRASP"/>
    <property type="match status" value="1"/>
</dbReference>
<dbReference type="InterPro" id="IPR013815">
    <property type="entry name" value="ATP_grasp_subdomain_1"/>
</dbReference>
<dbReference type="PANTHER" id="PTHR43585">
    <property type="entry name" value="FUMIPYRROLE BIOSYNTHESIS PROTEIN C"/>
    <property type="match status" value="1"/>
</dbReference>
<evidence type="ECO:0000256" key="4">
    <source>
        <dbReference type="PROSITE-ProRule" id="PRU00409"/>
    </source>
</evidence>
<accession>Q0YTS6</accession>
<dbReference type="Pfam" id="PF13535">
    <property type="entry name" value="ATP-grasp_4"/>
    <property type="match status" value="1"/>
</dbReference>
<keyword evidence="1" id="KW-0436">Ligase</keyword>
<feature type="domain" description="ATP-grasp" evidence="5">
    <location>
        <begin position="110"/>
        <end position="303"/>
    </location>
</feature>
<dbReference type="InterPro" id="IPR040570">
    <property type="entry name" value="LAL_C2"/>
</dbReference>
<dbReference type="GO" id="GO:0046872">
    <property type="term" value="F:metal ion binding"/>
    <property type="evidence" value="ECO:0007669"/>
    <property type="project" value="InterPro"/>
</dbReference>
<evidence type="ECO:0000313" key="6">
    <source>
        <dbReference type="EMBL" id="EAT59825.1"/>
    </source>
</evidence>
<dbReference type="RefSeq" id="WP_006365603.1">
    <property type="nucleotide sequence ID" value="NZ_AASE01000002.1"/>
</dbReference>
<evidence type="ECO:0000313" key="7">
    <source>
        <dbReference type="Proteomes" id="UP000004162"/>
    </source>
</evidence>
<evidence type="ECO:0000256" key="2">
    <source>
        <dbReference type="ARBA" id="ARBA00022741"/>
    </source>
</evidence>
<dbReference type="InterPro" id="IPR011761">
    <property type="entry name" value="ATP-grasp"/>
</dbReference>
<dbReference type="SMART" id="SM01209">
    <property type="entry name" value="GARS_A"/>
    <property type="match status" value="1"/>
</dbReference>
<dbReference type="AlphaFoldDB" id="Q0YTS6"/>
<dbReference type="GO" id="GO:0005524">
    <property type="term" value="F:ATP binding"/>
    <property type="evidence" value="ECO:0007669"/>
    <property type="project" value="UniProtKB-UniRule"/>
</dbReference>
<dbReference type="PANTHER" id="PTHR43585:SF2">
    <property type="entry name" value="ATP-GRASP ENZYME FSQD"/>
    <property type="match status" value="1"/>
</dbReference>
<protein>
    <submittedName>
        <fullName evidence="6">Carbamoyl-phosphate synthase L chain, ATP-binding</fullName>
    </submittedName>
</protein>
<organism evidence="6 7">
    <name type="scientific">Chlorobium ferrooxidans DSM 13031</name>
    <dbReference type="NCBI Taxonomy" id="377431"/>
    <lineage>
        <taxon>Bacteria</taxon>
        <taxon>Pseudomonadati</taxon>
        <taxon>Chlorobiota</taxon>
        <taxon>Chlorobiia</taxon>
        <taxon>Chlorobiales</taxon>
        <taxon>Chlorobiaceae</taxon>
        <taxon>Chlorobium/Pelodictyon group</taxon>
        <taxon>Chlorobium</taxon>
    </lineage>
</organism>
<dbReference type="SUPFAM" id="SSF56059">
    <property type="entry name" value="Glutathione synthetase ATP-binding domain-like"/>
    <property type="match status" value="1"/>
</dbReference>